<feature type="region of interest" description="Disordered" evidence="1">
    <location>
        <begin position="114"/>
        <end position="141"/>
    </location>
</feature>
<organism evidence="2 3">
    <name type="scientific">Rangifer tarandus platyrhynchus</name>
    <name type="common">Svalbard reindeer</name>
    <dbReference type="NCBI Taxonomy" id="3082113"/>
    <lineage>
        <taxon>Eukaryota</taxon>
        <taxon>Metazoa</taxon>
        <taxon>Chordata</taxon>
        <taxon>Craniata</taxon>
        <taxon>Vertebrata</taxon>
        <taxon>Euteleostomi</taxon>
        <taxon>Mammalia</taxon>
        <taxon>Eutheria</taxon>
        <taxon>Laurasiatheria</taxon>
        <taxon>Artiodactyla</taxon>
        <taxon>Ruminantia</taxon>
        <taxon>Pecora</taxon>
        <taxon>Cervidae</taxon>
        <taxon>Odocoileinae</taxon>
        <taxon>Rangifer</taxon>
    </lineage>
</organism>
<evidence type="ECO:0000313" key="3">
    <source>
        <dbReference type="Proteomes" id="UP001176941"/>
    </source>
</evidence>
<dbReference type="Proteomes" id="UP001176941">
    <property type="component" value="Chromosome 7"/>
</dbReference>
<protein>
    <submittedName>
        <fullName evidence="2">Uncharacterized protein</fullName>
    </submittedName>
</protein>
<accession>A0ABN8ZW76</accession>
<evidence type="ECO:0000313" key="2">
    <source>
        <dbReference type="EMBL" id="CAI9178240.1"/>
    </source>
</evidence>
<name>A0ABN8ZW76_RANTA</name>
<keyword evidence="3" id="KW-1185">Reference proteome</keyword>
<evidence type="ECO:0000256" key="1">
    <source>
        <dbReference type="SAM" id="MobiDB-lite"/>
    </source>
</evidence>
<dbReference type="EMBL" id="OX459943">
    <property type="protein sequence ID" value="CAI9178240.1"/>
    <property type="molecule type" value="Genomic_DNA"/>
</dbReference>
<gene>
    <name evidence="2" type="ORF">MRATA1EN1_LOCUS27202</name>
</gene>
<sequence length="231" mass="24613">MLSSASRPSGHAWWSPRLVEAEATAANPEQGCWQGRQDAQNSCEGVFKGPTVTMPAVARGHPWMTPQLLPSSPVWIAQPPEKACYNWIQSNKRESPHLPLQASRHSRVLGGAISGSHLRAPVKKRPNLADQSTSSPGGQSHLRADIFNKKVISSCGCFPLAKPTGSQQPIGAVPKGPLPGAQSRREGWWRAHSTGPSVGGLCIPATALTVVTLIFSLLLGEARSSPISELD</sequence>
<reference evidence="2" key="1">
    <citation type="submission" date="2023-04" db="EMBL/GenBank/DDBJ databases">
        <authorList>
            <consortium name="ELIXIR-Norway"/>
        </authorList>
    </citation>
    <scope>NUCLEOTIDE SEQUENCE [LARGE SCALE GENOMIC DNA]</scope>
</reference>
<proteinExistence type="predicted"/>
<feature type="compositionally biased region" description="Polar residues" evidence="1">
    <location>
        <begin position="129"/>
        <end position="138"/>
    </location>
</feature>